<dbReference type="FunFam" id="3.80.10.10:FF:001164">
    <property type="entry name" value="GH01279p"/>
    <property type="match status" value="1"/>
</dbReference>
<sequence length="579" mass="65998">MKLLIFCFSIIFLTKNSSSQFATCFFGSRSIGGISVYSCGFSIEGHSNDEIIELAGNHTTGMNDENVLGVINIQGSTNFMPKIICTRFPNVQRVQFHSYGLLELNDESLQECRQVVWLAIRSNPMIAISEGTFANLNNLIHLDLGTNTLTSLPETILSPLVNLQIFDIRNNHFSQLPDKIFNNLQNLRTLLMQNTSTTFINPLWFENTPNIVMFHIYNNQIREINSEIFSKLPSLENLSLNTNRIQRIGFGTFSNSRNITILNIGSNNITEIIEGDFVGMENLRTLQLFDNPIERVGNRSFFGLRNLRFLRLENCRIRNLEINAFEGLEDLSEISLSSNLLDDLQLGIFAPLKSLTFLGYSNNRFRFLRRNIFGDNLASLINLDLNENRVNAIERSVIEEAVNLNVLHFGNNVCESGTLSNFVTNRVQHMARLERCFRNFDFLVDTITENSPNYNFHSTSGSGFMVHVYADSTINIALTPFNFPWTPMIEIIIGAANNTRSIVRRNSENEVVVMPTLNVLEINQWNDFQITWANHVILVSKENQMPFLAFSMQDIFNVNFYGVRTIESRAIWTIVPVGF</sequence>
<dbReference type="InterPro" id="IPR022041">
    <property type="entry name" value="Methyltransf_FA"/>
</dbReference>
<feature type="signal peptide" evidence="3">
    <location>
        <begin position="1"/>
        <end position="19"/>
    </location>
</feature>
<reference evidence="5" key="1">
    <citation type="submission" date="2021-03" db="EMBL/GenBank/DDBJ databases">
        <title>Chromosome level genome of the anhydrobiotic midge Polypedilum vanderplanki.</title>
        <authorList>
            <person name="Yoshida Y."/>
            <person name="Kikawada T."/>
            <person name="Gusev O."/>
        </authorList>
    </citation>
    <scope>NUCLEOTIDE SEQUENCE</scope>
    <source>
        <strain evidence="5">NIAS01</strain>
        <tissue evidence="5">Whole body or cell culture</tissue>
    </source>
</reference>
<organism evidence="5 6">
    <name type="scientific">Polypedilum vanderplanki</name>
    <name type="common">Sleeping chironomid midge</name>
    <dbReference type="NCBI Taxonomy" id="319348"/>
    <lineage>
        <taxon>Eukaryota</taxon>
        <taxon>Metazoa</taxon>
        <taxon>Ecdysozoa</taxon>
        <taxon>Arthropoda</taxon>
        <taxon>Hexapoda</taxon>
        <taxon>Insecta</taxon>
        <taxon>Pterygota</taxon>
        <taxon>Neoptera</taxon>
        <taxon>Endopterygota</taxon>
        <taxon>Diptera</taxon>
        <taxon>Nematocera</taxon>
        <taxon>Chironomoidea</taxon>
        <taxon>Chironomidae</taxon>
        <taxon>Chironominae</taxon>
        <taxon>Polypedilum</taxon>
        <taxon>Polypedilum</taxon>
    </lineage>
</organism>
<dbReference type="Proteomes" id="UP001107558">
    <property type="component" value="Chromosome 4"/>
</dbReference>
<dbReference type="InterPro" id="IPR050333">
    <property type="entry name" value="SLRP"/>
</dbReference>
<dbReference type="GO" id="GO:0005615">
    <property type="term" value="C:extracellular space"/>
    <property type="evidence" value="ECO:0007669"/>
    <property type="project" value="TreeGrafter"/>
</dbReference>
<dbReference type="SMART" id="SM00369">
    <property type="entry name" value="LRR_TYP"/>
    <property type="match status" value="8"/>
</dbReference>
<dbReference type="InterPro" id="IPR032675">
    <property type="entry name" value="LRR_dom_sf"/>
</dbReference>
<dbReference type="PANTHER" id="PTHR45712">
    <property type="entry name" value="AGAP008170-PA"/>
    <property type="match status" value="1"/>
</dbReference>
<dbReference type="OrthoDB" id="6022531at2759"/>
<dbReference type="PANTHER" id="PTHR45712:SF22">
    <property type="entry name" value="INSULIN-LIKE GROWTH FACTOR-BINDING PROTEIN COMPLEX ACID LABILE SUBUNIT"/>
    <property type="match status" value="1"/>
</dbReference>
<keyword evidence="2" id="KW-0677">Repeat</keyword>
<name>A0A9J6BFA2_POLVA</name>
<proteinExistence type="predicted"/>
<protein>
    <recommendedName>
        <fullName evidence="4">Farnesoic acid O-methyl transferase domain-containing protein</fullName>
    </recommendedName>
</protein>
<gene>
    <name evidence="5" type="ORF">PVAND_016494</name>
</gene>
<evidence type="ECO:0000256" key="1">
    <source>
        <dbReference type="ARBA" id="ARBA00022614"/>
    </source>
</evidence>
<feature type="chain" id="PRO_5039899453" description="Farnesoic acid O-methyl transferase domain-containing protein" evidence="3">
    <location>
        <begin position="20"/>
        <end position="579"/>
    </location>
</feature>
<evidence type="ECO:0000259" key="4">
    <source>
        <dbReference type="Pfam" id="PF12248"/>
    </source>
</evidence>
<dbReference type="InterPro" id="IPR001611">
    <property type="entry name" value="Leu-rich_rpt"/>
</dbReference>
<evidence type="ECO:0000256" key="3">
    <source>
        <dbReference type="SAM" id="SignalP"/>
    </source>
</evidence>
<evidence type="ECO:0000313" key="5">
    <source>
        <dbReference type="EMBL" id="KAG5668556.1"/>
    </source>
</evidence>
<accession>A0A9J6BFA2</accession>
<evidence type="ECO:0000256" key="2">
    <source>
        <dbReference type="ARBA" id="ARBA00022737"/>
    </source>
</evidence>
<dbReference type="InterPro" id="IPR003591">
    <property type="entry name" value="Leu-rich_rpt_typical-subtyp"/>
</dbReference>
<evidence type="ECO:0000313" key="6">
    <source>
        <dbReference type="Proteomes" id="UP001107558"/>
    </source>
</evidence>
<dbReference type="Gene3D" id="3.80.10.10">
    <property type="entry name" value="Ribonuclease Inhibitor"/>
    <property type="match status" value="3"/>
</dbReference>
<keyword evidence="3" id="KW-0732">Signal</keyword>
<dbReference type="Pfam" id="PF12248">
    <property type="entry name" value="Methyltransf_FA"/>
    <property type="match status" value="1"/>
</dbReference>
<keyword evidence="1" id="KW-0433">Leucine-rich repeat</keyword>
<dbReference type="Pfam" id="PF13855">
    <property type="entry name" value="LRR_8"/>
    <property type="match status" value="3"/>
</dbReference>
<feature type="domain" description="Farnesoic acid O-methyl transferase" evidence="4">
    <location>
        <begin position="454"/>
        <end position="574"/>
    </location>
</feature>
<dbReference type="EMBL" id="JADBJN010000004">
    <property type="protein sequence ID" value="KAG5668556.1"/>
    <property type="molecule type" value="Genomic_DNA"/>
</dbReference>
<comment type="caution">
    <text evidence="5">The sequence shown here is derived from an EMBL/GenBank/DDBJ whole genome shotgun (WGS) entry which is preliminary data.</text>
</comment>
<dbReference type="AlphaFoldDB" id="A0A9J6BFA2"/>
<keyword evidence="6" id="KW-1185">Reference proteome</keyword>
<dbReference type="SUPFAM" id="SSF52058">
    <property type="entry name" value="L domain-like"/>
    <property type="match status" value="1"/>
</dbReference>